<reference evidence="2" key="1">
    <citation type="journal article" date="2014" name="Int. J. Syst. Evol. Microbiol.">
        <title>Complete genome sequence of Corynebacterium casei LMG S-19264T (=DSM 44701T), isolated from a smear-ripened cheese.</title>
        <authorList>
            <consortium name="US DOE Joint Genome Institute (JGI-PGF)"/>
            <person name="Walter F."/>
            <person name="Albersmeier A."/>
            <person name="Kalinowski J."/>
            <person name="Ruckert C."/>
        </authorList>
    </citation>
    <scope>NUCLEOTIDE SEQUENCE</scope>
    <source>
        <strain evidence="2">JCM 13064</strain>
    </source>
</reference>
<evidence type="ECO:0000313" key="2">
    <source>
        <dbReference type="EMBL" id="GGL07592.1"/>
    </source>
</evidence>
<accession>A0A917RGY0</accession>
<evidence type="ECO:0000313" key="3">
    <source>
        <dbReference type="Proteomes" id="UP000645217"/>
    </source>
</evidence>
<organism evidence="2 3">
    <name type="scientific">Sphaerisporangium melleum</name>
    <dbReference type="NCBI Taxonomy" id="321316"/>
    <lineage>
        <taxon>Bacteria</taxon>
        <taxon>Bacillati</taxon>
        <taxon>Actinomycetota</taxon>
        <taxon>Actinomycetes</taxon>
        <taxon>Streptosporangiales</taxon>
        <taxon>Streptosporangiaceae</taxon>
        <taxon>Sphaerisporangium</taxon>
    </lineage>
</organism>
<gene>
    <name evidence="2" type="ORF">GCM10007964_57290</name>
</gene>
<sequence>MIQFTADDTGGIPFPNFPHIAAGAESGGPVRCPRLSPRPGPAPAILNHTLTGKPP</sequence>
<evidence type="ECO:0000256" key="1">
    <source>
        <dbReference type="SAM" id="MobiDB-lite"/>
    </source>
</evidence>
<dbReference type="AlphaFoldDB" id="A0A917RGY0"/>
<comment type="caution">
    <text evidence="2">The sequence shown here is derived from an EMBL/GenBank/DDBJ whole genome shotgun (WGS) entry which is preliminary data.</text>
</comment>
<dbReference type="Proteomes" id="UP000645217">
    <property type="component" value="Unassembled WGS sequence"/>
</dbReference>
<keyword evidence="3" id="KW-1185">Reference proteome</keyword>
<name>A0A917RGY0_9ACTN</name>
<proteinExistence type="predicted"/>
<dbReference type="EMBL" id="BMNT01000036">
    <property type="protein sequence ID" value="GGL07592.1"/>
    <property type="molecule type" value="Genomic_DNA"/>
</dbReference>
<feature type="region of interest" description="Disordered" evidence="1">
    <location>
        <begin position="28"/>
        <end position="55"/>
    </location>
</feature>
<feature type="region of interest" description="Disordered" evidence="1">
    <location>
        <begin position="1"/>
        <end position="20"/>
    </location>
</feature>
<protein>
    <submittedName>
        <fullName evidence="2">Uncharacterized protein</fullName>
    </submittedName>
</protein>
<reference evidence="2" key="2">
    <citation type="submission" date="2020-09" db="EMBL/GenBank/DDBJ databases">
        <authorList>
            <person name="Sun Q."/>
            <person name="Ohkuma M."/>
        </authorList>
    </citation>
    <scope>NUCLEOTIDE SEQUENCE</scope>
    <source>
        <strain evidence="2">JCM 13064</strain>
    </source>
</reference>